<keyword evidence="8" id="KW-1185">Reference proteome</keyword>
<evidence type="ECO:0000256" key="1">
    <source>
        <dbReference type="ARBA" id="ARBA00022723"/>
    </source>
</evidence>
<keyword evidence="1" id="KW-0479">Metal-binding</keyword>
<dbReference type="InterPro" id="IPR017455">
    <property type="entry name" value="Znf_FYVE-rel"/>
</dbReference>
<evidence type="ECO:0000256" key="3">
    <source>
        <dbReference type="ARBA" id="ARBA00022833"/>
    </source>
</evidence>
<name>A0AAW0EUJ7_9TRYP</name>
<dbReference type="CDD" id="cd00519">
    <property type="entry name" value="Lipase_3"/>
    <property type="match status" value="1"/>
</dbReference>
<reference evidence="7 8" key="1">
    <citation type="journal article" date="2021" name="MBio">
        <title>A New Model Trypanosomatid, Novymonas esmeraldas: Genomic Perception of Its 'Candidatus Pandoraea novymonadis' Endosymbiont.</title>
        <authorList>
            <person name="Zakharova A."/>
            <person name="Saura A."/>
            <person name="Butenko A."/>
            <person name="Podesvova L."/>
            <person name="Warmusova S."/>
            <person name="Kostygov A.Y."/>
            <person name="Nenarokova A."/>
            <person name="Lukes J."/>
            <person name="Opperdoes F.R."/>
            <person name="Yurchenko V."/>
        </authorList>
    </citation>
    <scope>NUCLEOTIDE SEQUENCE [LARGE SCALE GENOMIC DNA]</scope>
    <source>
        <strain evidence="7 8">E262AT.01</strain>
    </source>
</reference>
<proteinExistence type="predicted"/>
<dbReference type="SUPFAM" id="SSF53474">
    <property type="entry name" value="alpha/beta-Hydrolases"/>
    <property type="match status" value="1"/>
</dbReference>
<dbReference type="PANTHER" id="PTHR47523">
    <property type="entry name" value="F21O3.11 PROTEIN"/>
    <property type="match status" value="1"/>
</dbReference>
<feature type="compositionally biased region" description="Low complexity" evidence="5">
    <location>
        <begin position="565"/>
        <end position="586"/>
    </location>
</feature>
<evidence type="ECO:0000256" key="2">
    <source>
        <dbReference type="ARBA" id="ARBA00022771"/>
    </source>
</evidence>
<evidence type="ECO:0000313" key="8">
    <source>
        <dbReference type="Proteomes" id="UP001430356"/>
    </source>
</evidence>
<dbReference type="Proteomes" id="UP001430356">
    <property type="component" value="Unassembled WGS sequence"/>
</dbReference>
<dbReference type="CDD" id="cd00065">
    <property type="entry name" value="FYVE_like_SF"/>
    <property type="match status" value="1"/>
</dbReference>
<keyword evidence="2 4" id="KW-0863">Zinc-finger</keyword>
<gene>
    <name evidence="7" type="ORF">NESM_000736600</name>
</gene>
<dbReference type="GO" id="GO:0006629">
    <property type="term" value="P:lipid metabolic process"/>
    <property type="evidence" value="ECO:0007669"/>
    <property type="project" value="InterPro"/>
</dbReference>
<protein>
    <submittedName>
        <fullName evidence="7">Triglyceride lipase</fullName>
    </submittedName>
</protein>
<dbReference type="PROSITE" id="PS50178">
    <property type="entry name" value="ZF_FYVE"/>
    <property type="match status" value="1"/>
</dbReference>
<feature type="region of interest" description="Disordered" evidence="5">
    <location>
        <begin position="43"/>
        <end position="62"/>
    </location>
</feature>
<evidence type="ECO:0000256" key="5">
    <source>
        <dbReference type="SAM" id="MobiDB-lite"/>
    </source>
</evidence>
<dbReference type="InterPro" id="IPR002921">
    <property type="entry name" value="Fungal_lipase-type"/>
</dbReference>
<dbReference type="Gene3D" id="3.40.50.1820">
    <property type="entry name" value="alpha/beta hydrolase"/>
    <property type="match status" value="1"/>
</dbReference>
<organism evidence="7 8">
    <name type="scientific">Novymonas esmeraldas</name>
    <dbReference type="NCBI Taxonomy" id="1808958"/>
    <lineage>
        <taxon>Eukaryota</taxon>
        <taxon>Discoba</taxon>
        <taxon>Euglenozoa</taxon>
        <taxon>Kinetoplastea</taxon>
        <taxon>Metakinetoplastina</taxon>
        <taxon>Trypanosomatida</taxon>
        <taxon>Trypanosomatidae</taxon>
        <taxon>Novymonas</taxon>
    </lineage>
</organism>
<feature type="region of interest" description="Disordered" evidence="5">
    <location>
        <begin position="546"/>
        <end position="586"/>
    </location>
</feature>
<comment type="caution">
    <text evidence="7">The sequence shown here is derived from an EMBL/GenBank/DDBJ whole genome shotgun (WGS) entry which is preliminary data.</text>
</comment>
<evidence type="ECO:0000313" key="7">
    <source>
        <dbReference type="EMBL" id="KAK7197833.1"/>
    </source>
</evidence>
<sequence>MPTAAAAAAPSLPVSAVPQPQWPQFAQMRSFFYTHTQPQWSAVRPSTADAAGGSGASGVPATRRRRLVADTEWGIVGGGSDAWTPITVRPPPLHGRRVCTACRRLKESCTCTSCTVCRNRFRGNRHHCRRCWHAVCTACWGHQHYVHMLGHQMSVCDRCSTPSALANLSTRGARGLRWGLYVLQAAGAMPRLCILPSCATLTRQLMCYACGMPTVVTQPHVPRVVRFSGGRGTAIDAVNALDARDREGRALEVDGTTTAQAESLFRSVFPRYEEVLAFRAVAAAVVAQKVLLAMVASAIAYEYQSSPSTTLRLSDIPYARLLRVSVATERFTILEAPGRVKFIALPGTHNWRTRWVDVQFAHATEEVWSALHDGVRLTDESGDGAAASVFLHGGVRKMWEYHVHKGIAREALAVGLPMDSLLEDVRSGGYTLVLCGHSLGGAVAQHLSLQLLHRSAALLVPRHRPQEADTARLLCVTLGAPLLGNYRLADHVHSCGWAHLFHNFVYCSDVVPRLSCSDELAWDTIARLTNFFSTVFRAAHTWWRRGGDNSGTPPPPPLPPPPPRAAAAAAAAVPTTAAGTPVSASTPSRLGALSAMLSRSRAGEQPPTAAAGRVGATDECGDAVAADSPLSWAEQARLAAFVDTTIRYAADALEDDEDDDDSQRSSRAAVAQLDADVETVLHRCRVRVECNDAAPADVVVPTATRRLHRRFTCFGRYHFVEYGAYGYVTTTDSETAFGILKHGCGAASHISDHSVEAYNRGILTHLHRRHET</sequence>
<feature type="domain" description="FYVE-type" evidence="6">
    <location>
        <begin position="105"/>
        <end position="159"/>
    </location>
</feature>
<feature type="compositionally biased region" description="Pro residues" evidence="5">
    <location>
        <begin position="552"/>
        <end position="564"/>
    </location>
</feature>
<dbReference type="Pfam" id="PF01764">
    <property type="entry name" value="Lipase_3"/>
    <property type="match status" value="1"/>
</dbReference>
<dbReference type="GO" id="GO:0008270">
    <property type="term" value="F:zinc ion binding"/>
    <property type="evidence" value="ECO:0007669"/>
    <property type="project" value="UniProtKB-KW"/>
</dbReference>
<evidence type="ECO:0000256" key="4">
    <source>
        <dbReference type="PROSITE-ProRule" id="PRU00091"/>
    </source>
</evidence>
<dbReference type="AlphaFoldDB" id="A0AAW0EUJ7"/>
<accession>A0AAW0EUJ7</accession>
<dbReference type="InterPro" id="IPR029058">
    <property type="entry name" value="AB_hydrolase_fold"/>
</dbReference>
<evidence type="ECO:0000259" key="6">
    <source>
        <dbReference type="PROSITE" id="PS50178"/>
    </source>
</evidence>
<dbReference type="EMBL" id="JAECZO010000121">
    <property type="protein sequence ID" value="KAK7197833.1"/>
    <property type="molecule type" value="Genomic_DNA"/>
</dbReference>
<dbReference type="PANTHER" id="PTHR47523:SF1">
    <property type="entry name" value="F21O3.11 PROTEIN"/>
    <property type="match status" value="1"/>
</dbReference>
<keyword evidence="3" id="KW-0862">Zinc</keyword>